<protein>
    <submittedName>
        <fullName evidence="4">Polar amino acid transport system substrate-binding protein</fullName>
    </submittedName>
</protein>
<feature type="domain" description="Solute-binding protein family 3/N-terminal" evidence="3">
    <location>
        <begin position="68"/>
        <end position="297"/>
    </location>
</feature>
<dbReference type="SUPFAM" id="SSF53850">
    <property type="entry name" value="Periplasmic binding protein-like II"/>
    <property type="match status" value="1"/>
</dbReference>
<accession>A0A7W5Z704</accession>
<dbReference type="Proteomes" id="UP000537592">
    <property type="component" value="Unassembled WGS sequence"/>
</dbReference>
<name>A0A7W5Z704_9HYPH</name>
<feature type="chain" id="PRO_5030742308" evidence="2">
    <location>
        <begin position="32"/>
        <end position="299"/>
    </location>
</feature>
<gene>
    <name evidence="4" type="ORF">FHS81_003460</name>
</gene>
<keyword evidence="1 2" id="KW-0732">Signal</keyword>
<dbReference type="PANTHER" id="PTHR35936">
    <property type="entry name" value="MEMBRANE-BOUND LYTIC MUREIN TRANSGLYCOSYLASE F"/>
    <property type="match status" value="1"/>
</dbReference>
<dbReference type="PANTHER" id="PTHR35936:SF35">
    <property type="entry name" value="L-CYSTINE-BINDING PROTEIN TCYJ"/>
    <property type="match status" value="1"/>
</dbReference>
<feature type="signal peptide" evidence="2">
    <location>
        <begin position="1"/>
        <end position="31"/>
    </location>
</feature>
<evidence type="ECO:0000313" key="5">
    <source>
        <dbReference type="Proteomes" id="UP000537592"/>
    </source>
</evidence>
<dbReference type="AlphaFoldDB" id="A0A7W5Z704"/>
<dbReference type="RefSeq" id="WP_246375077.1">
    <property type="nucleotide sequence ID" value="NZ_JACICC010000016.1"/>
</dbReference>
<keyword evidence="5" id="KW-1185">Reference proteome</keyword>
<dbReference type="InterPro" id="IPR001638">
    <property type="entry name" value="Solute-binding_3/MltF_N"/>
</dbReference>
<organism evidence="4 5">
    <name type="scientific">Pseudochelatococcus contaminans</name>
    <dbReference type="NCBI Taxonomy" id="1538103"/>
    <lineage>
        <taxon>Bacteria</taxon>
        <taxon>Pseudomonadati</taxon>
        <taxon>Pseudomonadota</taxon>
        <taxon>Alphaproteobacteria</taxon>
        <taxon>Hyphomicrobiales</taxon>
        <taxon>Chelatococcaceae</taxon>
        <taxon>Pseudochelatococcus</taxon>
    </lineage>
</organism>
<evidence type="ECO:0000256" key="2">
    <source>
        <dbReference type="SAM" id="SignalP"/>
    </source>
</evidence>
<dbReference type="EMBL" id="JACICC010000016">
    <property type="protein sequence ID" value="MBB3811346.1"/>
    <property type="molecule type" value="Genomic_DNA"/>
</dbReference>
<reference evidence="4 5" key="1">
    <citation type="submission" date="2020-08" db="EMBL/GenBank/DDBJ databases">
        <title>Genomic Encyclopedia of Type Strains, Phase IV (KMG-IV): sequencing the most valuable type-strain genomes for metagenomic binning, comparative biology and taxonomic classification.</title>
        <authorList>
            <person name="Goeker M."/>
        </authorList>
    </citation>
    <scope>NUCLEOTIDE SEQUENCE [LARGE SCALE GENOMIC DNA]</scope>
    <source>
        <strain evidence="4 5">DSM 28760</strain>
    </source>
</reference>
<comment type="caution">
    <text evidence="4">The sequence shown here is derived from an EMBL/GenBank/DDBJ whole genome shotgun (WGS) entry which is preliminary data.</text>
</comment>
<dbReference type="Pfam" id="PF00497">
    <property type="entry name" value="SBP_bac_3"/>
    <property type="match status" value="1"/>
</dbReference>
<evidence type="ECO:0000313" key="4">
    <source>
        <dbReference type="EMBL" id="MBB3811346.1"/>
    </source>
</evidence>
<proteinExistence type="predicted"/>
<sequence length="299" mass="32805">MRHPLTALRHICHVSAMLLAGVLFSATNVLAQDKAEIIAPKDRAGVMVPGFWAPELRVEKPDLIGARVVRFLTDDEYPPMHFAGVDGQPTGFSVELARAACAYLEMNCTVQARRFDTLLESLEERRGDVVAAAIPIRAGLHERFSVTAPYHRTPARFVARRGGEGMPNSLVAEVEGLRVVVVAGTAHEAYIAAFFPKAERVAVADLAAAQDTLKRGEADFIFADGLSLAMWLNGAAAGDCCAFVGGPYLESRFFGEGVGFIVREEDRSLRDALDYALRKLWENGTYTEIYLRHFPVGFY</sequence>
<dbReference type="SMART" id="SM00062">
    <property type="entry name" value="PBPb"/>
    <property type="match status" value="1"/>
</dbReference>
<evidence type="ECO:0000256" key="1">
    <source>
        <dbReference type="ARBA" id="ARBA00022729"/>
    </source>
</evidence>
<evidence type="ECO:0000259" key="3">
    <source>
        <dbReference type="SMART" id="SM00062"/>
    </source>
</evidence>
<dbReference type="Gene3D" id="3.40.190.10">
    <property type="entry name" value="Periplasmic binding protein-like II"/>
    <property type="match status" value="2"/>
</dbReference>